<name>A0ACC2I866_9PLEO</name>
<accession>A0ACC2I866</accession>
<dbReference type="Proteomes" id="UP001153331">
    <property type="component" value="Unassembled WGS sequence"/>
</dbReference>
<comment type="caution">
    <text evidence="1">The sequence shown here is derived from an EMBL/GenBank/DDBJ whole genome shotgun (WGS) entry which is preliminary data.</text>
</comment>
<reference evidence="1" key="1">
    <citation type="submission" date="2022-11" db="EMBL/GenBank/DDBJ databases">
        <title>Genome Sequence of Boeremia exigua.</title>
        <authorList>
            <person name="Buettner E."/>
        </authorList>
    </citation>
    <scope>NUCLEOTIDE SEQUENCE</scope>
    <source>
        <strain evidence="1">CU02</strain>
    </source>
</reference>
<sequence>MGCEEKCKDRLAGGIQRFELQPHRKDEKDTQIFTVQLDPGSEATAKPDAVREVLSPHGGGARLRPSAKAINVNRGDPYWQQPHSVSARQKFLAYRPVFTDRNLPMDEVYAVGSQSEDGIGCGIAEILTAEIRKERPTLASLWIFRYNTAAGSSIRERAEGGAKRRSGCDLHMLAACTGAGFAWSKYVISFVEAFRVDDSCIAAHCWALQAADSQQLAHRIFASPGLPAHGLHHDRDRRAMSRETISRCLAAIDSTTGGRDPGSECVVQWMLLTAITMFNFTPLLGAQSASPASQSLLEFDGGVKVLIDVGWDESFDVEKLKEIERHVPTLSFILLTHATTAHLGAYVHCCKNIPTFTRIPVYATIPVISLGRTLLQDLYASTPLAASIISTESLSESAYAYPSALPGGNNPNILLQAPTHDEIANYFGLVNALKYSQPRQPLASPNSPPLNGLTITAYSAGHTLGGTIWHIQHGMESVVYAVDWNQAREHVLSGAAWLGGPGTGGSEVLEQLRRPTALICSSKGSGKHTNIKGNQRDEALLSMIRDTVAKGGSVLIPSDSSARILELSYLLEETWQNEASRADSSSPLKNAKLYLASRTGGATMRYVRSMVEWMDEGIVKEFGAGGAADGPEQGKNRAGGKDDRGTRPPFDFRHITLLERRTRVTRMLDEDEPRVILASDTSLEWGFSKDAIKSLASDEKNLVILTERVGEFNGKEKGLGQYLWEVWQEQNARAEQGSSTTIVNAPGQTSVRAARTVALEGDEVPLYQQHLARQRQLHNAMGGDATTNLETADVVDDRSSTTSESSEDSEDMVHPHQGKALNTTATLRHARNKVDQTDAEMGVNILTRRKNVHDFEVQGKKGADKMFPIITKRRRADDFGDLIRPEEFARAEEEDNVAGEPSRADAAKKENAVGQKRKWDGVADAPVEPDSEPEDDPDRVDGPAKVVMESETLDIRCRITYIDFSGLHDRRTIQTLIPLIKPRNLIFIAGEETETKDLAEELRKTLASIEAGSSIDVFTPAVGIMIDASVDTNAWSVKLSRSMIQNLRWQKVHGLGVVAITGRLQAASLEPPPKEEEDEAPAKKRARLEATPAIPVSQEANDDTPVLDVIPTNMATAVRSVAQPFHVGDLRLADLRKLMKASGMEAEFRGEGVLVINGTVAVRKTAAGTIEVDGGAYRLADPRGSDAATFFKVKRKIYEGLAVVAGG</sequence>
<protein>
    <submittedName>
        <fullName evidence="1">Uncharacterized protein</fullName>
    </submittedName>
</protein>
<proteinExistence type="predicted"/>
<gene>
    <name evidence="1" type="ORF">OPT61_g6024</name>
</gene>
<organism evidence="1 2">
    <name type="scientific">Boeremia exigua</name>
    <dbReference type="NCBI Taxonomy" id="749465"/>
    <lineage>
        <taxon>Eukaryota</taxon>
        <taxon>Fungi</taxon>
        <taxon>Dikarya</taxon>
        <taxon>Ascomycota</taxon>
        <taxon>Pezizomycotina</taxon>
        <taxon>Dothideomycetes</taxon>
        <taxon>Pleosporomycetidae</taxon>
        <taxon>Pleosporales</taxon>
        <taxon>Pleosporineae</taxon>
        <taxon>Didymellaceae</taxon>
        <taxon>Boeremia</taxon>
    </lineage>
</organism>
<evidence type="ECO:0000313" key="1">
    <source>
        <dbReference type="EMBL" id="KAJ8111362.1"/>
    </source>
</evidence>
<evidence type="ECO:0000313" key="2">
    <source>
        <dbReference type="Proteomes" id="UP001153331"/>
    </source>
</evidence>
<keyword evidence="2" id="KW-1185">Reference proteome</keyword>
<dbReference type="EMBL" id="JAPHNI010000413">
    <property type="protein sequence ID" value="KAJ8111362.1"/>
    <property type="molecule type" value="Genomic_DNA"/>
</dbReference>